<gene>
    <name evidence="1" type="ordered locus">Cycma_1746</name>
</gene>
<evidence type="ECO:0000313" key="2">
    <source>
        <dbReference type="Proteomes" id="UP000001635"/>
    </source>
</evidence>
<proteinExistence type="predicted"/>
<protein>
    <submittedName>
        <fullName evidence="1">Uncharacterized protein</fullName>
    </submittedName>
</protein>
<evidence type="ECO:0000313" key="1">
    <source>
        <dbReference type="EMBL" id="AEL25500.1"/>
    </source>
</evidence>
<accession>G0IVV5</accession>
<keyword evidence="2" id="KW-1185">Reference proteome</keyword>
<organism evidence="1 2">
    <name type="scientific">Cyclobacterium marinum (strain ATCC 25205 / DSM 745 / LMG 13164 / NCIMB 1802)</name>
    <name type="common">Flectobacillus marinus</name>
    <dbReference type="NCBI Taxonomy" id="880070"/>
    <lineage>
        <taxon>Bacteria</taxon>
        <taxon>Pseudomonadati</taxon>
        <taxon>Bacteroidota</taxon>
        <taxon>Cytophagia</taxon>
        <taxon>Cytophagales</taxon>
        <taxon>Cyclobacteriaceae</taxon>
        <taxon>Cyclobacterium</taxon>
    </lineage>
</organism>
<dbReference type="Proteomes" id="UP000001635">
    <property type="component" value="Chromosome"/>
</dbReference>
<name>G0IVV5_CYCMS</name>
<sequence length="56" mass="6760">MDFDGIERYSTYRQNPYNSWGGVQPLYFPISLTLKRQANPPDWLYSYNRYQGKHIL</sequence>
<dbReference type="KEGG" id="cmr:Cycma_1746"/>
<dbReference type="EMBL" id="CP002955">
    <property type="protein sequence ID" value="AEL25500.1"/>
    <property type="molecule type" value="Genomic_DNA"/>
</dbReference>
<reference evidence="2" key="1">
    <citation type="submission" date="2011-07" db="EMBL/GenBank/DDBJ databases">
        <title>The complete genome of Cyclobacterium marinum DSM 745.</title>
        <authorList>
            <person name="Lucas S."/>
            <person name="Han J."/>
            <person name="Lapidus A."/>
            <person name="Bruce D."/>
            <person name="Goodwin L."/>
            <person name="Pitluck S."/>
            <person name="Peters L."/>
            <person name="Kyrpides N."/>
            <person name="Mavromatis K."/>
            <person name="Ivanova N."/>
            <person name="Ovchinnikova G."/>
            <person name="Chertkov O."/>
            <person name="Detter J.C."/>
            <person name="Tapia R."/>
            <person name="Han C."/>
            <person name="Land M."/>
            <person name="Hauser L."/>
            <person name="Markowitz V."/>
            <person name="Cheng J.-F."/>
            <person name="Hugenholtz P."/>
            <person name="Woyke T."/>
            <person name="Wu D."/>
            <person name="Tindall B."/>
            <person name="Schuetze A."/>
            <person name="Brambilla E."/>
            <person name="Klenk H.-P."/>
            <person name="Eisen J.A."/>
        </authorList>
    </citation>
    <scope>NUCLEOTIDE SEQUENCE [LARGE SCALE GENOMIC DNA]</scope>
    <source>
        <strain evidence="2">ATCC 25205 / DSM 745 / LMG 13164 / NCIMB 1802</strain>
    </source>
</reference>
<dbReference type="AlphaFoldDB" id="G0IVV5"/>
<dbReference type="HOGENOM" id="CLU_3006656_0_0_10"/>